<dbReference type="STRING" id="86105.NF27_CG01530"/>
<accession>A0A0C1QQ19</accession>
<evidence type="ECO:0000313" key="2">
    <source>
        <dbReference type="EMBL" id="KIE05973.1"/>
    </source>
</evidence>
<keyword evidence="1" id="KW-0472">Membrane</keyword>
<reference evidence="2 3" key="1">
    <citation type="submission" date="2014-11" db="EMBL/GenBank/DDBJ databases">
        <title>A Rickettsiales Symbiont of Amoebae With Ancient Features.</title>
        <authorList>
            <person name="Schulz F."/>
            <person name="Martijn J."/>
            <person name="Wascher F."/>
            <person name="Kostanjsek R."/>
            <person name="Ettema T.J."/>
            <person name="Horn M."/>
        </authorList>
    </citation>
    <scope>NUCLEOTIDE SEQUENCE [LARGE SCALE GENOMIC DNA]</scope>
    <source>
        <strain evidence="2 3">UWC36</strain>
    </source>
</reference>
<organism evidence="2 3">
    <name type="scientific">Candidatus Jidaibacter acanthamoebae</name>
    <dbReference type="NCBI Taxonomy" id="86105"/>
    <lineage>
        <taxon>Bacteria</taxon>
        <taxon>Pseudomonadati</taxon>
        <taxon>Pseudomonadota</taxon>
        <taxon>Alphaproteobacteria</taxon>
        <taxon>Rickettsiales</taxon>
        <taxon>Candidatus Midichloriaceae</taxon>
        <taxon>Candidatus Jidaibacter</taxon>
    </lineage>
</organism>
<sequence length="91" mass="10552">MSRIMLFLLPAVLPLLLYIVSFIYSNRKALRYGNKQPKFFSKDLFKAFITAMVIALICFCIFIFTNFYYQTDGLYIPAKIVNGELVKGHNN</sequence>
<feature type="transmembrane region" description="Helical" evidence="1">
    <location>
        <begin position="6"/>
        <end position="24"/>
    </location>
</feature>
<comment type="caution">
    <text evidence="2">The sequence shown here is derived from an EMBL/GenBank/DDBJ whole genome shotgun (WGS) entry which is preliminary data.</text>
</comment>
<gene>
    <name evidence="2" type="ORF">NF27_CG01530</name>
</gene>
<dbReference type="AlphaFoldDB" id="A0A0C1QQ19"/>
<evidence type="ECO:0000313" key="3">
    <source>
        <dbReference type="Proteomes" id="UP000031258"/>
    </source>
</evidence>
<dbReference type="OrthoDB" id="9844912at2"/>
<proteinExistence type="predicted"/>
<protein>
    <submittedName>
        <fullName evidence="2">Uncharacterized protein</fullName>
    </submittedName>
</protein>
<keyword evidence="3" id="KW-1185">Reference proteome</keyword>
<name>A0A0C1QQ19_9RICK</name>
<keyword evidence="1" id="KW-0812">Transmembrane</keyword>
<keyword evidence="1" id="KW-1133">Transmembrane helix</keyword>
<evidence type="ECO:0000256" key="1">
    <source>
        <dbReference type="SAM" id="Phobius"/>
    </source>
</evidence>
<feature type="transmembrane region" description="Helical" evidence="1">
    <location>
        <begin position="44"/>
        <end position="69"/>
    </location>
</feature>
<dbReference type="EMBL" id="JSWE01000058">
    <property type="protein sequence ID" value="KIE05973.1"/>
    <property type="molecule type" value="Genomic_DNA"/>
</dbReference>
<dbReference type="Proteomes" id="UP000031258">
    <property type="component" value="Unassembled WGS sequence"/>
</dbReference>
<dbReference type="RefSeq" id="WP_039455251.1">
    <property type="nucleotide sequence ID" value="NZ_JSWE01000058.1"/>
</dbReference>